<dbReference type="Pfam" id="PF26272">
    <property type="entry name" value="DUF8073_N"/>
    <property type="match status" value="1"/>
</dbReference>
<feature type="domain" description="DUF8073" evidence="2">
    <location>
        <begin position="319"/>
        <end position="382"/>
    </location>
</feature>
<accession>A0ABU2FG00</accession>
<proteinExistence type="predicted"/>
<evidence type="ECO:0008006" key="7">
    <source>
        <dbReference type="Google" id="ProtNLM"/>
    </source>
</evidence>
<evidence type="ECO:0000259" key="3">
    <source>
        <dbReference type="Pfam" id="PF26271"/>
    </source>
</evidence>
<evidence type="ECO:0000259" key="2">
    <source>
        <dbReference type="Pfam" id="PF26270"/>
    </source>
</evidence>
<feature type="region of interest" description="Disordered" evidence="1">
    <location>
        <begin position="121"/>
        <end position="152"/>
    </location>
</feature>
<gene>
    <name evidence="5" type="ORF">NDI56_17300</name>
</gene>
<reference evidence="5 6" key="1">
    <citation type="submission" date="2022-06" db="EMBL/GenBank/DDBJ databases">
        <title>Haloarcula sp. a new haloarchaeum isolate from saline soil.</title>
        <authorList>
            <person name="Strakova D."/>
            <person name="Galisteo C."/>
            <person name="Sanchez-Porro C."/>
            <person name="Ventosa A."/>
        </authorList>
    </citation>
    <scope>NUCLEOTIDE SEQUENCE [LARGE SCALE GENOMIC DNA]</scope>
    <source>
        <strain evidence="5 6">S1CR25-12</strain>
    </source>
</reference>
<sequence length="391" mass="40973">MGLQHAFGVLSQVVEQVERRGRSVRDVEATTDSDTAGALAVSMTMPVSLCAASNGTLDSSFTLERASLSESGGITVTLSATDLLPELSTAETVSDIDEQGVHVDDGDLLVTVGFRIAPDSSAAAATTTGDGAPDEEQSRDPSGAGTDAAAGENSDTLAARLLAARADDVSADNVALDDEQSRDASGEDAEPRDDSGDDGLTARLAAVRTDDVPAYEDTDYLRLLYESCGTFTDMSDRIEMDVAAETVRRYMIEADIHSPKSYDTTAHDDCDDDTSSVAGDSEAAFEGAGSGPSPTATEDIPEEQFVTDGIGLPDGVTVEDIVDAVVDATAVYEVQRSLGLGHGQTRDLLRQLNVLDLVLHRIDDRPHGVSKDDVVQRIRQCDAGAACPSPT</sequence>
<dbReference type="InterPro" id="IPR058809">
    <property type="entry name" value="DUF8073_M"/>
</dbReference>
<evidence type="ECO:0000256" key="1">
    <source>
        <dbReference type="SAM" id="MobiDB-lite"/>
    </source>
</evidence>
<feature type="region of interest" description="Disordered" evidence="1">
    <location>
        <begin position="262"/>
        <end position="297"/>
    </location>
</feature>
<protein>
    <recommendedName>
        <fullName evidence="7">FtsK gamma domain-containing protein</fullName>
    </recommendedName>
</protein>
<evidence type="ECO:0000313" key="5">
    <source>
        <dbReference type="EMBL" id="MDS0261159.1"/>
    </source>
</evidence>
<feature type="region of interest" description="Disordered" evidence="1">
    <location>
        <begin position="171"/>
        <end position="199"/>
    </location>
</feature>
<dbReference type="Pfam" id="PF26270">
    <property type="entry name" value="DUF8073_C"/>
    <property type="match status" value="1"/>
</dbReference>
<feature type="domain" description="DUF8073" evidence="3">
    <location>
        <begin position="215"/>
        <end position="255"/>
    </location>
</feature>
<comment type="caution">
    <text evidence="5">The sequence shown here is derived from an EMBL/GenBank/DDBJ whole genome shotgun (WGS) entry which is preliminary data.</text>
</comment>
<dbReference type="Proteomes" id="UP001259659">
    <property type="component" value="Unassembled WGS sequence"/>
</dbReference>
<dbReference type="EMBL" id="JAMQON010000005">
    <property type="protein sequence ID" value="MDS0261159.1"/>
    <property type="molecule type" value="Genomic_DNA"/>
</dbReference>
<dbReference type="RefSeq" id="WP_310920966.1">
    <property type="nucleotide sequence ID" value="NZ_JAMQON010000005.1"/>
</dbReference>
<feature type="domain" description="DUF8073" evidence="4">
    <location>
        <begin position="4"/>
        <end position="113"/>
    </location>
</feature>
<dbReference type="Pfam" id="PF26271">
    <property type="entry name" value="DUF8073_M"/>
    <property type="match status" value="1"/>
</dbReference>
<evidence type="ECO:0000313" key="6">
    <source>
        <dbReference type="Proteomes" id="UP001259659"/>
    </source>
</evidence>
<name>A0ABU2FG00_9EURY</name>
<dbReference type="InterPro" id="IPR058811">
    <property type="entry name" value="DUF8073_N"/>
</dbReference>
<keyword evidence="6" id="KW-1185">Reference proteome</keyword>
<feature type="compositionally biased region" description="Low complexity" evidence="1">
    <location>
        <begin position="121"/>
        <end position="131"/>
    </location>
</feature>
<organism evidence="5 6">
    <name type="scientific">Haloarcula saliterrae</name>
    <dbReference type="NCBI Taxonomy" id="2950534"/>
    <lineage>
        <taxon>Archaea</taxon>
        <taxon>Methanobacteriati</taxon>
        <taxon>Methanobacteriota</taxon>
        <taxon>Stenosarchaea group</taxon>
        <taxon>Halobacteria</taxon>
        <taxon>Halobacteriales</taxon>
        <taxon>Haloarculaceae</taxon>
        <taxon>Haloarcula</taxon>
    </lineage>
</organism>
<dbReference type="InterPro" id="IPR058810">
    <property type="entry name" value="DUF8073_C"/>
</dbReference>
<evidence type="ECO:0000259" key="4">
    <source>
        <dbReference type="Pfam" id="PF26272"/>
    </source>
</evidence>
<feature type="compositionally biased region" description="Acidic residues" evidence="1">
    <location>
        <begin position="186"/>
        <end position="197"/>
    </location>
</feature>